<sequence length="260" mass="29305">MRHDPLELAQENYGYQLQRALEAVEDGDSDADDLATITFSYRILGICALLRDMDGEYFTRALRKSGLARLHLLKQRSAQVPLPHHVLAISKDTGFTAALAAGDLDTATRIAELSPGAFIDGVEYEEDFLFFHFQQRLLSTPTNQVALQGILDRWIRVVEDEPTPYLCVCQALLEQDEAAFCSAFDAVLETRKERLRMYRKQLDFDQEFGATEGKVYLNGLALVRLAQAQKLAVPERPELIPRPAREASCPPLPEDAWLRP</sequence>
<evidence type="ECO:0000313" key="2">
    <source>
        <dbReference type="Proteomes" id="UP000009026"/>
    </source>
</evidence>
<dbReference type="Proteomes" id="UP000009026">
    <property type="component" value="Chromosome"/>
</dbReference>
<evidence type="ECO:0000313" key="1">
    <source>
        <dbReference type="EMBL" id="AKQ63612.1"/>
    </source>
</evidence>
<dbReference type="Pfam" id="PF15575">
    <property type="entry name" value="Imm49"/>
    <property type="match status" value="1"/>
</dbReference>
<name>A0A0H4X6Y1_9BACT</name>
<dbReference type="STRING" id="1297742.A176_000524"/>
<dbReference type="EMBL" id="CP012109">
    <property type="protein sequence ID" value="AKQ63612.1"/>
    <property type="molecule type" value="Genomic_DNA"/>
</dbReference>
<dbReference type="RefSeq" id="WP_002636944.1">
    <property type="nucleotide sequence ID" value="NZ_CP012109.1"/>
</dbReference>
<accession>A0A0H4X6Y1</accession>
<proteinExistence type="predicted"/>
<keyword evidence="2" id="KW-1185">Reference proteome</keyword>
<organism evidence="1 2">
    <name type="scientific">Pseudomyxococcus hansupus</name>
    <dbReference type="NCBI Taxonomy" id="1297742"/>
    <lineage>
        <taxon>Bacteria</taxon>
        <taxon>Pseudomonadati</taxon>
        <taxon>Myxococcota</taxon>
        <taxon>Myxococcia</taxon>
        <taxon>Myxococcales</taxon>
        <taxon>Cystobacterineae</taxon>
        <taxon>Myxococcaceae</taxon>
        <taxon>Pseudomyxococcus</taxon>
    </lineage>
</organism>
<dbReference type="InterPro" id="IPR029074">
    <property type="entry name" value="Imm49"/>
</dbReference>
<dbReference type="AlphaFoldDB" id="A0A0H4X6Y1"/>
<reference evidence="1 2" key="1">
    <citation type="journal article" date="2016" name="PLoS ONE">
        <title>Complete Genome Sequence and Comparative Genomics of a Novel Myxobacterium Myxococcus hansupus.</title>
        <authorList>
            <person name="Sharma G."/>
            <person name="Narwani T."/>
            <person name="Subramanian S."/>
        </authorList>
    </citation>
    <scope>NUCLEOTIDE SEQUENCE [LARGE SCALE GENOMIC DNA]</scope>
    <source>
        <strain evidence="2">mixupus</strain>
    </source>
</reference>
<dbReference type="OrthoDB" id="5503919at2"/>
<gene>
    <name evidence="1" type="ORF">A176_000524</name>
</gene>
<dbReference type="PATRIC" id="fig|1297742.4.peg.532"/>
<dbReference type="KEGG" id="mym:A176_000524"/>
<protein>
    <submittedName>
        <fullName evidence="1">Uncharacterized protein</fullName>
    </submittedName>
</protein>